<evidence type="ECO:0000313" key="2">
    <source>
        <dbReference type="EMBL" id="KAK9087818.1"/>
    </source>
</evidence>
<feature type="region of interest" description="Disordered" evidence="1">
    <location>
        <begin position="92"/>
        <end position="115"/>
    </location>
</feature>
<gene>
    <name evidence="2" type="ORF">Syun_030212</name>
</gene>
<name>A0AAP0EEM0_9MAGN</name>
<keyword evidence="3" id="KW-1185">Reference proteome</keyword>
<reference evidence="2 3" key="1">
    <citation type="submission" date="2024-01" db="EMBL/GenBank/DDBJ databases">
        <title>Genome assemblies of Stephania.</title>
        <authorList>
            <person name="Yang L."/>
        </authorList>
    </citation>
    <scope>NUCLEOTIDE SEQUENCE [LARGE SCALE GENOMIC DNA]</scope>
    <source>
        <strain evidence="2">YNDBR</strain>
        <tissue evidence="2">Leaf</tissue>
    </source>
</reference>
<feature type="compositionally biased region" description="Gly residues" evidence="1">
    <location>
        <begin position="105"/>
        <end position="115"/>
    </location>
</feature>
<accession>A0AAP0EEM0</accession>
<dbReference type="InterPro" id="IPR036052">
    <property type="entry name" value="TrpB-like_PALP_sf"/>
</dbReference>
<comment type="caution">
    <text evidence="2">The sequence shown here is derived from an EMBL/GenBank/DDBJ whole genome shotgun (WGS) entry which is preliminary data.</text>
</comment>
<evidence type="ECO:0000256" key="1">
    <source>
        <dbReference type="SAM" id="MobiDB-lite"/>
    </source>
</evidence>
<dbReference type="Proteomes" id="UP001420932">
    <property type="component" value="Unassembled WGS sequence"/>
</dbReference>
<dbReference type="AlphaFoldDB" id="A0AAP0EEM0"/>
<sequence length="115" mass="12394">MAFTMQLKWLVGNTQALVHSLSGQGMWGYQACDSFTVKENTESFSASPHPSKGRSNHILEYHEVGPQHSMLKDIGRAEYYSIIDEEALEGGNEKSLVGDGDGRHGIAGGGGGKQL</sequence>
<organism evidence="2 3">
    <name type="scientific">Stephania yunnanensis</name>
    <dbReference type="NCBI Taxonomy" id="152371"/>
    <lineage>
        <taxon>Eukaryota</taxon>
        <taxon>Viridiplantae</taxon>
        <taxon>Streptophyta</taxon>
        <taxon>Embryophyta</taxon>
        <taxon>Tracheophyta</taxon>
        <taxon>Spermatophyta</taxon>
        <taxon>Magnoliopsida</taxon>
        <taxon>Ranunculales</taxon>
        <taxon>Menispermaceae</taxon>
        <taxon>Menispermoideae</taxon>
        <taxon>Cissampelideae</taxon>
        <taxon>Stephania</taxon>
    </lineage>
</organism>
<evidence type="ECO:0000313" key="3">
    <source>
        <dbReference type="Proteomes" id="UP001420932"/>
    </source>
</evidence>
<protein>
    <submittedName>
        <fullName evidence="2">Uncharacterized protein</fullName>
    </submittedName>
</protein>
<dbReference type="EMBL" id="JBBNAF010000013">
    <property type="protein sequence ID" value="KAK9087818.1"/>
    <property type="molecule type" value="Genomic_DNA"/>
</dbReference>
<proteinExistence type="predicted"/>
<dbReference type="Gene3D" id="3.40.50.1100">
    <property type="match status" value="1"/>
</dbReference>